<evidence type="ECO:0000313" key="2">
    <source>
        <dbReference type="EMBL" id="SEH63149.1"/>
    </source>
</evidence>
<evidence type="ECO:0000313" key="3">
    <source>
        <dbReference type="Proteomes" id="UP000199215"/>
    </source>
</evidence>
<accession>A0A1H6JL72</accession>
<protein>
    <submittedName>
        <fullName evidence="2">Uncharacterized protein</fullName>
    </submittedName>
</protein>
<evidence type="ECO:0000256" key="1">
    <source>
        <dbReference type="SAM" id="Phobius"/>
    </source>
</evidence>
<keyword evidence="1" id="KW-1133">Transmembrane helix</keyword>
<dbReference type="STRING" id="1267564.SAMN05192561_1164"/>
<feature type="transmembrane region" description="Helical" evidence="1">
    <location>
        <begin position="6"/>
        <end position="27"/>
    </location>
</feature>
<dbReference type="EMBL" id="FNWU01000016">
    <property type="protein sequence ID" value="SEH63149.1"/>
    <property type="molecule type" value="Genomic_DNA"/>
</dbReference>
<reference evidence="2 3" key="1">
    <citation type="submission" date="2016-10" db="EMBL/GenBank/DDBJ databases">
        <authorList>
            <person name="de Groot N.N."/>
        </authorList>
    </citation>
    <scope>NUCLEOTIDE SEQUENCE [LARGE SCALE GENOMIC DNA]</scope>
    <source>
        <strain evidence="2 3">IBRC-M10418</strain>
    </source>
</reference>
<keyword evidence="3" id="KW-1185">Reference proteome</keyword>
<gene>
    <name evidence="2" type="ORF">SAMN05192561_1164</name>
</gene>
<organism evidence="2 3">
    <name type="scientific">Halopenitus malekzadehii</name>
    <dbReference type="NCBI Taxonomy" id="1267564"/>
    <lineage>
        <taxon>Archaea</taxon>
        <taxon>Methanobacteriati</taxon>
        <taxon>Methanobacteriota</taxon>
        <taxon>Stenosarchaea group</taxon>
        <taxon>Halobacteria</taxon>
        <taxon>Halobacteriales</taxon>
        <taxon>Haloferacaceae</taxon>
        <taxon>Halopenitus</taxon>
    </lineage>
</organism>
<proteinExistence type="predicted"/>
<name>A0A1H6JL72_9EURY</name>
<sequence>MENLFLVKITVHSSIFILNYLVLCQFVRNFVPY</sequence>
<dbReference type="Proteomes" id="UP000199215">
    <property type="component" value="Unassembled WGS sequence"/>
</dbReference>
<keyword evidence="1" id="KW-0472">Membrane</keyword>
<dbReference type="AlphaFoldDB" id="A0A1H6JL72"/>
<keyword evidence="1" id="KW-0812">Transmembrane</keyword>